<dbReference type="Pfam" id="PF08220">
    <property type="entry name" value="HTH_DeoR"/>
    <property type="match status" value="1"/>
</dbReference>
<dbReference type="AlphaFoldDB" id="A0A3R9FUL0"/>
<dbReference type="SUPFAM" id="SSF100950">
    <property type="entry name" value="NagB/RpiA/CoA transferase-like"/>
    <property type="match status" value="1"/>
</dbReference>
<dbReference type="InterPro" id="IPR014036">
    <property type="entry name" value="DeoR-like_C"/>
</dbReference>
<evidence type="ECO:0000256" key="1">
    <source>
        <dbReference type="ARBA" id="ARBA00023015"/>
    </source>
</evidence>
<evidence type="ECO:0000256" key="3">
    <source>
        <dbReference type="ARBA" id="ARBA00023163"/>
    </source>
</evidence>
<dbReference type="InterPro" id="IPR001034">
    <property type="entry name" value="DeoR_HTH"/>
</dbReference>
<dbReference type="InterPro" id="IPR050313">
    <property type="entry name" value="Carb_Metab_HTH_regulators"/>
</dbReference>
<dbReference type="InterPro" id="IPR018356">
    <property type="entry name" value="Tscrpt_reg_HTH_DeoR_CS"/>
</dbReference>
<dbReference type="PANTHER" id="PTHR30363">
    <property type="entry name" value="HTH-TYPE TRANSCRIPTIONAL REGULATOR SRLR-RELATED"/>
    <property type="match status" value="1"/>
</dbReference>
<dbReference type="PROSITE" id="PS00894">
    <property type="entry name" value="HTH_DEOR_1"/>
    <property type="match status" value="1"/>
</dbReference>
<evidence type="ECO:0000256" key="2">
    <source>
        <dbReference type="ARBA" id="ARBA00023125"/>
    </source>
</evidence>
<proteinExistence type="predicted"/>
<evidence type="ECO:0000259" key="4">
    <source>
        <dbReference type="PROSITE" id="PS51000"/>
    </source>
</evidence>
<comment type="caution">
    <text evidence="5">The sequence shown here is derived from an EMBL/GenBank/DDBJ whole genome shotgun (WGS) entry which is preliminary data.</text>
</comment>
<sequence>MDDRSQSRPDRIQQMLHYLWQHRRLSSSQAVELFGYAHATVRRDFHFIASHYPGMVRRHGWLEFDSDTSDKEYVFDLKNSLQSQAKHEIAVAARAIIRDGDCFMLDSGSTCLELAKRLGDVQAKAISVDIKIANQLGCFNNIESYIIGGMVRPGYFSIGESLALEMLNAFSVERAFLSCDALSLEAGITNATMFEVGVKSRIIQRAREVILLADHGKFDKVEPHRVATLSCIKTIITDSGLSSDVMQRYQQAGIHIIRAKGER</sequence>
<reference evidence="5 6" key="1">
    <citation type="submission" date="2018-10" db="EMBL/GenBank/DDBJ databases">
        <title>Transmission dynamics of multidrug resistant bacteria on intensive care unit surfaces.</title>
        <authorList>
            <person name="D'Souza A.W."/>
            <person name="Potter R.F."/>
            <person name="Wallace M."/>
            <person name="Shupe A."/>
            <person name="Patel S."/>
            <person name="Sun S."/>
            <person name="Gul D."/>
            <person name="Kwon J.H."/>
            <person name="Andleeb S."/>
            <person name="Burnham C.-A.D."/>
            <person name="Dantas G."/>
        </authorList>
    </citation>
    <scope>NUCLEOTIDE SEQUENCE [LARGE SCALE GENOMIC DNA]</scope>
    <source>
        <strain evidence="5 6">AS_373</strain>
    </source>
</reference>
<evidence type="ECO:0000313" key="6">
    <source>
        <dbReference type="Proteomes" id="UP000275331"/>
    </source>
</evidence>
<gene>
    <name evidence="5" type="ORF">EGT71_07950</name>
</gene>
<dbReference type="RefSeq" id="WP_125293116.1">
    <property type="nucleotide sequence ID" value="NZ_JAPTZM010000008.1"/>
</dbReference>
<protein>
    <submittedName>
        <fullName evidence="5">DeoR/GlpR transcriptional regulator</fullName>
    </submittedName>
</protein>
<feature type="domain" description="HTH deoR-type" evidence="4">
    <location>
        <begin position="8"/>
        <end position="64"/>
    </location>
</feature>
<dbReference type="PANTHER" id="PTHR30363:SF24">
    <property type="entry name" value="SGC REGION TRANSCRIPTIONAL REGULATOR-RELATED"/>
    <property type="match status" value="1"/>
</dbReference>
<dbReference type="SMART" id="SM01134">
    <property type="entry name" value="DeoRC"/>
    <property type="match status" value="1"/>
</dbReference>
<dbReference type="EMBL" id="RHXB01000004">
    <property type="protein sequence ID" value="RSE27238.1"/>
    <property type="molecule type" value="Genomic_DNA"/>
</dbReference>
<evidence type="ECO:0000313" key="5">
    <source>
        <dbReference type="EMBL" id="RSE27238.1"/>
    </source>
</evidence>
<dbReference type="SMART" id="SM00420">
    <property type="entry name" value="HTH_DEOR"/>
    <property type="match status" value="1"/>
</dbReference>
<keyword evidence="1" id="KW-0805">Transcription regulation</keyword>
<dbReference type="GO" id="GO:0003677">
    <property type="term" value="F:DNA binding"/>
    <property type="evidence" value="ECO:0007669"/>
    <property type="project" value="UniProtKB-KW"/>
</dbReference>
<dbReference type="Proteomes" id="UP000275331">
    <property type="component" value="Unassembled WGS sequence"/>
</dbReference>
<keyword evidence="2" id="KW-0238">DNA-binding</keyword>
<dbReference type="GO" id="GO:0003700">
    <property type="term" value="F:DNA-binding transcription factor activity"/>
    <property type="evidence" value="ECO:0007669"/>
    <property type="project" value="InterPro"/>
</dbReference>
<dbReference type="PROSITE" id="PS51000">
    <property type="entry name" value="HTH_DEOR_2"/>
    <property type="match status" value="1"/>
</dbReference>
<name>A0A3R9FUL0_9ENTR</name>
<dbReference type="OrthoDB" id="6846621at2"/>
<organism evidence="5 6">
    <name type="scientific">Atlantibacter subterraneus</name>
    <dbReference type="NCBI Taxonomy" id="255519"/>
    <lineage>
        <taxon>Bacteria</taxon>
        <taxon>Pseudomonadati</taxon>
        <taxon>Pseudomonadota</taxon>
        <taxon>Gammaproteobacteria</taxon>
        <taxon>Enterobacterales</taxon>
        <taxon>Enterobacteriaceae</taxon>
        <taxon>Atlantibacter</taxon>
    </lineage>
</organism>
<accession>A0A3R9FUL0</accession>
<dbReference type="InterPro" id="IPR037171">
    <property type="entry name" value="NagB/RpiA_transferase-like"/>
</dbReference>
<dbReference type="Pfam" id="PF00455">
    <property type="entry name" value="DeoRC"/>
    <property type="match status" value="1"/>
</dbReference>
<keyword evidence="3" id="KW-0804">Transcription</keyword>